<protein>
    <submittedName>
        <fullName evidence="1">Uncharacterized protein</fullName>
    </submittedName>
</protein>
<comment type="caution">
    <text evidence="1">The sequence shown here is derived from an EMBL/GenBank/DDBJ whole genome shotgun (WGS) entry which is preliminary data.</text>
</comment>
<sequence length="355" mass="41005">MYGDYYEWVLRERVSKPVFEGDIYGGDVYVDYLRQLPPFIRYLYSSCIMNADGANKFNAANLSLWPIHITLNKIPPAARLKNVIPIMLWAARGKPDMSAYLEIYVDFMNHLCDRGIQCVIKGEERLLRLFNVITSVDTIARAPMSATKQCNAYHGCDWREHPGLWLEGCVRYFHNVDGYQGRTRESTLAYAEMAMRLGKPYRGVTSASPLLYLYKFFGSSPEYIHFHSFGGVKQILGYISKSLTEAQLEYVDQLIHRIRVPHQCMRLARKLKKISHWKAKEYENFTLYYNLPIFRSLGLSEGVPKHCSLLVSCLHISISSKITSDNIRQLRQMSHEFVKLTEELYSIAAMTSNIH</sequence>
<organism evidence="1 2">
    <name type="scientific">Eretmocerus hayati</name>
    <dbReference type="NCBI Taxonomy" id="131215"/>
    <lineage>
        <taxon>Eukaryota</taxon>
        <taxon>Metazoa</taxon>
        <taxon>Ecdysozoa</taxon>
        <taxon>Arthropoda</taxon>
        <taxon>Hexapoda</taxon>
        <taxon>Insecta</taxon>
        <taxon>Pterygota</taxon>
        <taxon>Neoptera</taxon>
        <taxon>Endopterygota</taxon>
        <taxon>Hymenoptera</taxon>
        <taxon>Apocrita</taxon>
        <taxon>Proctotrupomorpha</taxon>
        <taxon>Chalcidoidea</taxon>
        <taxon>Aphelinidae</taxon>
        <taxon>Aphelininae</taxon>
        <taxon>Eretmocerus</taxon>
    </lineage>
</organism>
<dbReference type="Proteomes" id="UP001239111">
    <property type="component" value="Chromosome 2"/>
</dbReference>
<dbReference type="EMBL" id="CM056742">
    <property type="protein sequence ID" value="KAJ8677314.1"/>
    <property type="molecule type" value="Genomic_DNA"/>
</dbReference>
<evidence type="ECO:0000313" key="1">
    <source>
        <dbReference type="EMBL" id="KAJ8677314.1"/>
    </source>
</evidence>
<reference evidence="1" key="1">
    <citation type="submission" date="2023-04" db="EMBL/GenBank/DDBJ databases">
        <title>A chromosome-level genome assembly of the parasitoid wasp Eretmocerus hayati.</title>
        <authorList>
            <person name="Zhong Y."/>
            <person name="Liu S."/>
            <person name="Liu Y."/>
        </authorList>
    </citation>
    <scope>NUCLEOTIDE SEQUENCE</scope>
    <source>
        <strain evidence="1">ZJU_SS_LIU_2023</strain>
    </source>
</reference>
<evidence type="ECO:0000313" key="2">
    <source>
        <dbReference type="Proteomes" id="UP001239111"/>
    </source>
</evidence>
<accession>A0ACC2P451</accession>
<name>A0ACC2P451_9HYME</name>
<proteinExistence type="predicted"/>
<gene>
    <name evidence="1" type="ORF">QAD02_013101</name>
</gene>
<keyword evidence="2" id="KW-1185">Reference proteome</keyword>